<dbReference type="EMBL" id="JAKZEL010000009">
    <property type="protein sequence ID" value="KAI4540729.1"/>
    <property type="molecule type" value="Genomic_DNA"/>
</dbReference>
<reference evidence="1" key="1">
    <citation type="submission" date="2022-03" db="EMBL/GenBank/DDBJ databases">
        <title>Genomic analyses of argali, domestic sheep and their hybrids provide insights into chromosomal evolution, heterosis and genetic basis of agronomic traits.</title>
        <authorList>
            <person name="Li M."/>
        </authorList>
    </citation>
    <scope>NUCLEOTIDE SEQUENCE</scope>
    <source>
        <strain evidence="1">CAU-MHL-2022a</strain>
        <tissue evidence="1">Skin</tissue>
    </source>
</reference>
<gene>
    <name evidence="1" type="ORF">MG293_009770</name>
</gene>
<evidence type="ECO:0000313" key="1">
    <source>
        <dbReference type="EMBL" id="KAI4540729.1"/>
    </source>
</evidence>
<name>A0AAD4YAJ4_OVIAM</name>
<accession>A0AAD4YAJ4</accession>
<dbReference type="AlphaFoldDB" id="A0AAD4YAJ4"/>
<dbReference type="Proteomes" id="UP001214576">
    <property type="component" value="Unassembled WGS sequence"/>
</dbReference>
<keyword evidence="2" id="KW-1185">Reference proteome</keyword>
<comment type="caution">
    <text evidence="1">The sequence shown here is derived from an EMBL/GenBank/DDBJ whole genome shotgun (WGS) entry which is preliminary data.</text>
</comment>
<evidence type="ECO:0000313" key="2">
    <source>
        <dbReference type="Proteomes" id="UP001214576"/>
    </source>
</evidence>
<proteinExistence type="predicted"/>
<sequence length="387" mass="43281">MAKLTVPGRHKSSNVLRFTLRSLDLILKGSKTLSRKGTINGYRLYLQLWELFALLNNLNILLGAGNFLPLTLVSLVLSSDFMVEDVSEEEGDACEERVPQRAHQAGQLDHKVILAFTEEQREAGKPQAGFPVSLNLSIFSSQKLLLTVYDSPFNPQRNSTGKPSSSHLTTNKWLEDQDYGLSNRSPDRLMFAQIYDCRKSQTFPIVCHGPEVASSFSFQSPGFNFPWSSGLMVSPAFSITAYTSDWVSNPGSSVVFQANNMKVTLGAYPDQKRGKEEEKSKSHEADNFPFPKLMVYLEKMIILSWKCNEVGGVVKLCLLNCKVKGLAHVRTSKLHTSGLIKIQLPQRPKQSSKSWVPTIIFFNDTVLLIYFGIKGKASRTMDVLHLI</sequence>
<protein>
    <submittedName>
        <fullName evidence="1">Uncharacterized protein</fullName>
    </submittedName>
</protein>
<organism evidence="1 2">
    <name type="scientific">Ovis ammon polii</name>
    <dbReference type="NCBI Taxonomy" id="230172"/>
    <lineage>
        <taxon>Eukaryota</taxon>
        <taxon>Metazoa</taxon>
        <taxon>Chordata</taxon>
        <taxon>Craniata</taxon>
        <taxon>Vertebrata</taxon>
        <taxon>Euteleostomi</taxon>
        <taxon>Mammalia</taxon>
        <taxon>Eutheria</taxon>
        <taxon>Laurasiatheria</taxon>
        <taxon>Artiodactyla</taxon>
        <taxon>Ruminantia</taxon>
        <taxon>Pecora</taxon>
        <taxon>Bovidae</taxon>
        <taxon>Caprinae</taxon>
        <taxon>Ovis</taxon>
    </lineage>
</organism>